<keyword evidence="1" id="KW-0812">Transmembrane</keyword>
<feature type="transmembrane region" description="Helical" evidence="1">
    <location>
        <begin position="6"/>
        <end position="24"/>
    </location>
</feature>
<name>A0ABQ2N475_9MICO</name>
<proteinExistence type="predicted"/>
<keyword evidence="3" id="KW-1185">Reference proteome</keyword>
<evidence type="ECO:0000256" key="1">
    <source>
        <dbReference type="SAM" id="Phobius"/>
    </source>
</evidence>
<dbReference type="EMBL" id="BMMQ01000009">
    <property type="protein sequence ID" value="GGO66452.1"/>
    <property type="molecule type" value="Genomic_DNA"/>
</dbReference>
<evidence type="ECO:0000313" key="2">
    <source>
        <dbReference type="EMBL" id="GGO66452.1"/>
    </source>
</evidence>
<organism evidence="2 3">
    <name type="scientific">Microbacterium nanhaiense</name>
    <dbReference type="NCBI Taxonomy" id="1301026"/>
    <lineage>
        <taxon>Bacteria</taxon>
        <taxon>Bacillati</taxon>
        <taxon>Actinomycetota</taxon>
        <taxon>Actinomycetes</taxon>
        <taxon>Micrococcales</taxon>
        <taxon>Microbacteriaceae</taxon>
        <taxon>Microbacterium</taxon>
    </lineage>
</organism>
<gene>
    <name evidence="2" type="ORF">GCM10010910_25930</name>
</gene>
<accession>A0ABQ2N475</accession>
<comment type="caution">
    <text evidence="2">The sequence shown here is derived from an EMBL/GenBank/DDBJ whole genome shotgun (WGS) entry which is preliminary data.</text>
</comment>
<keyword evidence="1" id="KW-1133">Transmembrane helix</keyword>
<evidence type="ECO:0000313" key="3">
    <source>
        <dbReference type="Proteomes" id="UP000638043"/>
    </source>
</evidence>
<dbReference type="Proteomes" id="UP000638043">
    <property type="component" value="Unassembled WGS sequence"/>
</dbReference>
<keyword evidence="1" id="KW-0472">Membrane</keyword>
<reference evidence="3" key="1">
    <citation type="journal article" date="2019" name="Int. J. Syst. Evol. Microbiol.">
        <title>The Global Catalogue of Microorganisms (GCM) 10K type strain sequencing project: providing services to taxonomists for standard genome sequencing and annotation.</title>
        <authorList>
            <consortium name="The Broad Institute Genomics Platform"/>
            <consortium name="The Broad Institute Genome Sequencing Center for Infectious Disease"/>
            <person name="Wu L."/>
            <person name="Ma J."/>
        </authorList>
    </citation>
    <scope>NUCLEOTIDE SEQUENCE [LARGE SCALE GENOMIC DNA]</scope>
    <source>
        <strain evidence="3">CGMCC 4.7181</strain>
    </source>
</reference>
<sequence length="41" mass="4504">MEIFGIVIALACVSAIVMGIRAVMHLNKSGRDDDDEFGPRR</sequence>
<protein>
    <submittedName>
        <fullName evidence="2">Uncharacterized protein</fullName>
    </submittedName>
</protein>